<dbReference type="AlphaFoldDB" id="A0A914YBC4"/>
<evidence type="ECO:0000313" key="3">
    <source>
        <dbReference type="WBParaSite" id="PSU_v2.g14785.t1"/>
    </source>
</evidence>
<proteinExistence type="predicted"/>
<organism evidence="2 3">
    <name type="scientific">Panagrolaimus superbus</name>
    <dbReference type="NCBI Taxonomy" id="310955"/>
    <lineage>
        <taxon>Eukaryota</taxon>
        <taxon>Metazoa</taxon>
        <taxon>Ecdysozoa</taxon>
        <taxon>Nematoda</taxon>
        <taxon>Chromadorea</taxon>
        <taxon>Rhabditida</taxon>
        <taxon>Tylenchina</taxon>
        <taxon>Panagrolaimomorpha</taxon>
        <taxon>Panagrolaimoidea</taxon>
        <taxon>Panagrolaimidae</taxon>
        <taxon>Panagrolaimus</taxon>
    </lineage>
</organism>
<evidence type="ECO:0000313" key="2">
    <source>
        <dbReference type="Proteomes" id="UP000887577"/>
    </source>
</evidence>
<name>A0A914YBC4_9BILA</name>
<sequence>MITNIAMDYAATEDGSQEHIVRSAERMFFARGRLSDSFDTALLRFNECLQTMNSLNTDPVPQIFPAYGGIDEFVPVIDDDINDPFGIESVSFRAFIFTDANENQDFVNAFEEHDSTQNYPVSDSSDYADDQHYNNNPANDNDQHDYHFNNSDNVDYHNVPTYDEEYDDFRPGVWAPLSQLFSLSRVNHPN</sequence>
<reference evidence="3" key="1">
    <citation type="submission" date="2022-11" db="UniProtKB">
        <authorList>
            <consortium name="WormBaseParasite"/>
        </authorList>
    </citation>
    <scope>IDENTIFICATION</scope>
</reference>
<keyword evidence="2" id="KW-1185">Reference proteome</keyword>
<protein>
    <submittedName>
        <fullName evidence="3">Uncharacterized protein</fullName>
    </submittedName>
</protein>
<dbReference type="WBParaSite" id="PSU_v2.g14785.t1">
    <property type="protein sequence ID" value="PSU_v2.g14785.t1"/>
    <property type="gene ID" value="PSU_v2.g14785"/>
</dbReference>
<feature type="region of interest" description="Disordered" evidence="1">
    <location>
        <begin position="112"/>
        <end position="153"/>
    </location>
</feature>
<dbReference type="Proteomes" id="UP000887577">
    <property type="component" value="Unplaced"/>
</dbReference>
<accession>A0A914YBC4</accession>
<evidence type="ECO:0000256" key="1">
    <source>
        <dbReference type="SAM" id="MobiDB-lite"/>
    </source>
</evidence>
<feature type="compositionally biased region" description="Polar residues" evidence="1">
    <location>
        <begin position="116"/>
        <end position="125"/>
    </location>
</feature>